<sequence>MNFWEAIVLIVIITSVAKVFQAGLYSRSGRARRVTIDDKGKQTIIEHADNAETEIRNQRLNREVEELRERIKVLERIATEDRKARDLADEIESLRR</sequence>
<keyword evidence="2" id="KW-1133">Transmembrane helix</keyword>
<feature type="transmembrane region" description="Helical" evidence="2">
    <location>
        <begin position="6"/>
        <end position="25"/>
    </location>
</feature>
<dbReference type="EMBL" id="JACIDX010000007">
    <property type="protein sequence ID" value="MBB3955208.1"/>
    <property type="molecule type" value="Genomic_DNA"/>
</dbReference>
<evidence type="ECO:0000256" key="1">
    <source>
        <dbReference type="SAM" id="Coils"/>
    </source>
</evidence>
<gene>
    <name evidence="3" type="ORF">GGR38_002160</name>
</gene>
<dbReference type="Proteomes" id="UP000548867">
    <property type="component" value="Unassembled WGS sequence"/>
</dbReference>
<reference evidence="3 4" key="1">
    <citation type="submission" date="2020-08" db="EMBL/GenBank/DDBJ databases">
        <title>Genomic Encyclopedia of Type Strains, Phase IV (KMG-IV): sequencing the most valuable type-strain genomes for metagenomic binning, comparative biology and taxonomic classification.</title>
        <authorList>
            <person name="Goeker M."/>
        </authorList>
    </citation>
    <scope>NUCLEOTIDE SEQUENCE [LARGE SCALE GENOMIC DNA]</scope>
    <source>
        <strain evidence="3 4">DSM 27057</strain>
    </source>
</reference>
<comment type="caution">
    <text evidence="3">The sequence shown here is derived from an EMBL/GenBank/DDBJ whole genome shotgun (WGS) entry which is preliminary data.</text>
</comment>
<dbReference type="RefSeq" id="WP_183625305.1">
    <property type="nucleotide sequence ID" value="NZ_JACIDX010000007.1"/>
</dbReference>
<keyword evidence="4" id="KW-1185">Reference proteome</keyword>
<evidence type="ECO:0000313" key="4">
    <source>
        <dbReference type="Proteomes" id="UP000548867"/>
    </source>
</evidence>
<feature type="coiled-coil region" evidence="1">
    <location>
        <begin position="48"/>
        <end position="84"/>
    </location>
</feature>
<keyword evidence="1" id="KW-0175">Coiled coil</keyword>
<keyword evidence="2" id="KW-0472">Membrane</keyword>
<keyword evidence="2" id="KW-0812">Transmembrane</keyword>
<accession>A0A7W6CIT5</accession>
<evidence type="ECO:0000313" key="3">
    <source>
        <dbReference type="EMBL" id="MBB3955208.1"/>
    </source>
</evidence>
<proteinExistence type="predicted"/>
<protein>
    <submittedName>
        <fullName evidence="3">Uncharacterized protein YlxW (UPF0749 family)</fullName>
    </submittedName>
</protein>
<name>A0A7W6CIT5_9SPHN</name>
<dbReference type="AlphaFoldDB" id="A0A7W6CIT5"/>
<evidence type="ECO:0000256" key="2">
    <source>
        <dbReference type="SAM" id="Phobius"/>
    </source>
</evidence>
<organism evidence="3 4">
    <name type="scientific">Novosphingobium sediminicola</name>
    <dbReference type="NCBI Taxonomy" id="563162"/>
    <lineage>
        <taxon>Bacteria</taxon>
        <taxon>Pseudomonadati</taxon>
        <taxon>Pseudomonadota</taxon>
        <taxon>Alphaproteobacteria</taxon>
        <taxon>Sphingomonadales</taxon>
        <taxon>Sphingomonadaceae</taxon>
        <taxon>Novosphingobium</taxon>
    </lineage>
</organism>